<dbReference type="Pfam" id="PF13458">
    <property type="entry name" value="Peripla_BP_6"/>
    <property type="match status" value="1"/>
</dbReference>
<evidence type="ECO:0000259" key="5">
    <source>
        <dbReference type="Pfam" id="PF13458"/>
    </source>
</evidence>
<feature type="domain" description="Leucine-binding protein" evidence="5">
    <location>
        <begin position="32"/>
        <end position="343"/>
    </location>
</feature>
<dbReference type="InterPro" id="IPR051010">
    <property type="entry name" value="BCAA_transport"/>
</dbReference>
<evidence type="ECO:0000313" key="7">
    <source>
        <dbReference type="Proteomes" id="UP000075635"/>
    </source>
</evidence>
<dbReference type="InterPro" id="IPR028081">
    <property type="entry name" value="Leu-bd"/>
</dbReference>
<reference evidence="6 7" key="1">
    <citation type="submission" date="2014-02" db="EMBL/GenBank/DDBJ databases">
        <title>The small core and large imbalanced accessory genome model reveals a collaborative survival strategy of Sorangium cellulosum strains in nature.</title>
        <authorList>
            <person name="Han K."/>
            <person name="Peng R."/>
            <person name="Blom J."/>
            <person name="Li Y.-Z."/>
        </authorList>
    </citation>
    <scope>NUCLEOTIDE SEQUENCE [LARGE SCALE GENOMIC DNA]</scope>
    <source>
        <strain evidence="6 7">So0011-07</strain>
    </source>
</reference>
<sequence>MRWLETGLVVGLASLSSASCAPEEPHPPENAIVLGTLLPFSGSESAIGRNLEQAMLLAVQDLNAAGGLDGRPFHLRTRDSHSSSERGLEGLLELLFTDQVRYLIGPEENRLAREIAREVKALDVFHMLPGYAAPAVARSEATGGWMRLAPSSFDVGCTLARIAFDEGIDTVNTLASRDDYNTTVSSEFTTHFAALGGRILPSVTFASGRQTYVSDIESAFGASAGRTLLASYPTTGSTIVTEWAVSGRPGTWLLGPALRTEVLLANIPTGSLDGYLGVSPSLSLRSECRTTAEGPQAVDCTPGNAAAFIERFSSFWDGEAPLPAAHFYYDGVVLIAMGLAYAQAKSGAIPTSGHELHAIIRELNDPAHEAASWRDLPAALTKLRAGIPLRYVGAAAEYQFDNYGANRHYFMQLWTVDGDALVDLAPVAVSCFGGR</sequence>
<dbReference type="PROSITE" id="PS51257">
    <property type="entry name" value="PROKAR_LIPOPROTEIN"/>
    <property type="match status" value="1"/>
</dbReference>
<accession>A0A150RL75</accession>
<dbReference type="InterPro" id="IPR000709">
    <property type="entry name" value="Leu_Ile_Val-bd"/>
</dbReference>
<dbReference type="Gene3D" id="3.40.50.2300">
    <property type="match status" value="2"/>
</dbReference>
<evidence type="ECO:0000256" key="3">
    <source>
        <dbReference type="ARBA" id="ARBA00022729"/>
    </source>
</evidence>
<dbReference type="InterPro" id="IPR028082">
    <property type="entry name" value="Peripla_BP_I"/>
</dbReference>
<organism evidence="6 7">
    <name type="scientific">Sorangium cellulosum</name>
    <name type="common">Polyangium cellulosum</name>
    <dbReference type="NCBI Taxonomy" id="56"/>
    <lineage>
        <taxon>Bacteria</taxon>
        <taxon>Pseudomonadati</taxon>
        <taxon>Myxococcota</taxon>
        <taxon>Polyangia</taxon>
        <taxon>Polyangiales</taxon>
        <taxon>Polyangiaceae</taxon>
        <taxon>Sorangium</taxon>
    </lineage>
</organism>
<dbReference type="Proteomes" id="UP000075635">
    <property type="component" value="Unassembled WGS sequence"/>
</dbReference>
<gene>
    <name evidence="6" type="ORF">BE17_14965</name>
</gene>
<keyword evidence="2" id="KW-0813">Transport</keyword>
<dbReference type="PRINTS" id="PR00337">
    <property type="entry name" value="LEUILEVALBP"/>
</dbReference>
<evidence type="ECO:0000256" key="4">
    <source>
        <dbReference type="ARBA" id="ARBA00022970"/>
    </source>
</evidence>
<dbReference type="SUPFAM" id="SSF53822">
    <property type="entry name" value="Periplasmic binding protein-like I"/>
    <property type="match status" value="1"/>
</dbReference>
<keyword evidence="3" id="KW-0732">Signal</keyword>
<evidence type="ECO:0000256" key="2">
    <source>
        <dbReference type="ARBA" id="ARBA00022448"/>
    </source>
</evidence>
<dbReference type="PANTHER" id="PTHR30483">
    <property type="entry name" value="LEUCINE-SPECIFIC-BINDING PROTEIN"/>
    <property type="match status" value="1"/>
</dbReference>
<comment type="caution">
    <text evidence="6">The sequence shown here is derived from an EMBL/GenBank/DDBJ whole genome shotgun (WGS) entry which is preliminary data.</text>
</comment>
<comment type="similarity">
    <text evidence="1">Belongs to the leucine-binding protein family.</text>
</comment>
<protein>
    <submittedName>
        <fullName evidence="6">Branched-chain amino acid ABC transporter substrate-binding protein</fullName>
    </submittedName>
</protein>
<evidence type="ECO:0000313" key="6">
    <source>
        <dbReference type="EMBL" id="KYF80901.1"/>
    </source>
</evidence>
<dbReference type="PANTHER" id="PTHR30483:SF6">
    <property type="entry name" value="PERIPLASMIC BINDING PROTEIN OF ABC TRANSPORTER FOR NATURAL AMINO ACIDS"/>
    <property type="match status" value="1"/>
</dbReference>
<proteinExistence type="inferred from homology"/>
<dbReference type="AlphaFoldDB" id="A0A150RL75"/>
<dbReference type="EMBL" id="JEMB01002481">
    <property type="protein sequence ID" value="KYF80901.1"/>
    <property type="molecule type" value="Genomic_DNA"/>
</dbReference>
<evidence type="ECO:0000256" key="1">
    <source>
        <dbReference type="ARBA" id="ARBA00010062"/>
    </source>
</evidence>
<dbReference type="GO" id="GO:0006865">
    <property type="term" value="P:amino acid transport"/>
    <property type="evidence" value="ECO:0007669"/>
    <property type="project" value="UniProtKB-KW"/>
</dbReference>
<name>A0A150RL75_SORCE</name>
<keyword evidence="4" id="KW-0029">Amino-acid transport</keyword>